<gene>
    <name evidence="2" type="ordered locus">Lbys_2460</name>
</gene>
<proteinExistence type="predicted"/>
<dbReference type="STRING" id="649349.Lbys_2460"/>
<dbReference type="KEGG" id="lby:Lbys_2460"/>
<dbReference type="AlphaFoldDB" id="E4RXR1"/>
<name>E4RXR1_LEAB4</name>
<dbReference type="HOGENOM" id="CLU_038260_0_0_10"/>
<dbReference type="OrthoDB" id="596512at2"/>
<reference key="1">
    <citation type="submission" date="2010-11" db="EMBL/GenBank/DDBJ databases">
        <title>The complete genome of Leadbetterella byssophila DSM 17132.</title>
        <authorList>
            <consortium name="US DOE Joint Genome Institute (JGI-PGF)"/>
            <person name="Lucas S."/>
            <person name="Copeland A."/>
            <person name="Lapidus A."/>
            <person name="Glavina del Rio T."/>
            <person name="Dalin E."/>
            <person name="Tice H."/>
            <person name="Bruce D."/>
            <person name="Goodwin L."/>
            <person name="Pitluck S."/>
            <person name="Kyrpides N."/>
            <person name="Mavromatis K."/>
            <person name="Ivanova N."/>
            <person name="Teshima H."/>
            <person name="Brettin T."/>
            <person name="Detter J.C."/>
            <person name="Han C."/>
            <person name="Tapia R."/>
            <person name="Land M."/>
            <person name="Hauser L."/>
            <person name="Markowitz V."/>
            <person name="Cheng J.-F."/>
            <person name="Hugenholtz P."/>
            <person name="Woyke T."/>
            <person name="Wu D."/>
            <person name="Tindall B."/>
            <person name="Pomrenke H.G."/>
            <person name="Brambilla E."/>
            <person name="Klenk H.-P."/>
            <person name="Eisen J.A."/>
        </authorList>
    </citation>
    <scope>NUCLEOTIDE SEQUENCE [LARGE SCALE GENOMIC DNA]</scope>
    <source>
        <strain>DSM 17132</strain>
    </source>
</reference>
<sequence>MHRIVFLFILLSLSATAQFPVHLETGAGAYLNSGNSPFYLRSNKYGVVPKDGNVAYLYGRVSKDYDSTNKKMDYGFVFEPYFNAGKSTEFLLPEAFVKAKYSAIEIYGGRRREIVGLTDTLLTSGSYIWSGNAMPLWKVQAGIPEYLPILKNGLISIKGAIAHGWFDRGRPVTKNVKLHQKWAYVRLGKPTWKTHIFAGFNHQAQWGGESPFYSVDGKLPDGLSNFPYVFFGTRNPDTNAPITSVDGENRIGNHLGTIDLGLDLFTNFGKITLYRQNIYEDGSLFFFNNLADGLNGITLNLKNQNWISRINVEYLNTTSQGGEIFIMGPNIPAELRGKDNYFNHAQYRDGWTYKRNIIGTPFIQTIGYEWDNPEYQIDQNRVKMWQGAASGNLPWYNISYRMKIAYATYLGTYQFPQTKRDQTSLTLFLSGSINSTSKLALEAGYDTGSIAPRTAGISLSYIKHWK</sequence>
<dbReference type="RefSeq" id="WP_013409165.1">
    <property type="nucleotide sequence ID" value="NC_014655.1"/>
</dbReference>
<evidence type="ECO:0000256" key="1">
    <source>
        <dbReference type="SAM" id="SignalP"/>
    </source>
</evidence>
<keyword evidence="3" id="KW-1185">Reference proteome</keyword>
<dbReference type="InterPro" id="IPR038636">
    <property type="entry name" value="Wzi_sf"/>
</dbReference>
<organism evidence="2 3">
    <name type="scientific">Leadbetterella byssophila (strain DSM 17132 / JCM 16389 / KACC 11308 / NBRC 106382 / 4M15)</name>
    <dbReference type="NCBI Taxonomy" id="649349"/>
    <lineage>
        <taxon>Bacteria</taxon>
        <taxon>Pseudomonadati</taxon>
        <taxon>Bacteroidota</taxon>
        <taxon>Cytophagia</taxon>
        <taxon>Cytophagales</taxon>
        <taxon>Leadbetterellaceae</taxon>
        <taxon>Leadbetterella</taxon>
    </lineage>
</organism>
<evidence type="ECO:0000313" key="2">
    <source>
        <dbReference type="EMBL" id="ADQ18125.1"/>
    </source>
</evidence>
<feature type="signal peptide" evidence="1">
    <location>
        <begin position="1"/>
        <end position="17"/>
    </location>
</feature>
<protein>
    <recommendedName>
        <fullName evidence="4">Capsule assembly protein Wzi</fullName>
    </recommendedName>
</protein>
<feature type="chain" id="PRO_5003188271" description="Capsule assembly protein Wzi" evidence="1">
    <location>
        <begin position="18"/>
        <end position="466"/>
    </location>
</feature>
<accession>E4RXR1</accession>
<dbReference type="Proteomes" id="UP000007435">
    <property type="component" value="Chromosome"/>
</dbReference>
<dbReference type="eggNOG" id="ENOG502Z7NG">
    <property type="taxonomic scope" value="Bacteria"/>
</dbReference>
<dbReference type="Gene3D" id="2.40.160.130">
    <property type="entry name" value="Capsule assembly protein Wzi"/>
    <property type="match status" value="1"/>
</dbReference>
<evidence type="ECO:0008006" key="4">
    <source>
        <dbReference type="Google" id="ProtNLM"/>
    </source>
</evidence>
<keyword evidence="1" id="KW-0732">Signal</keyword>
<evidence type="ECO:0000313" key="3">
    <source>
        <dbReference type="Proteomes" id="UP000007435"/>
    </source>
</evidence>
<reference evidence="2 3" key="2">
    <citation type="journal article" date="2011" name="Stand. Genomic Sci.">
        <title>Complete genome sequence of Leadbetterella byssophila type strain (4M15).</title>
        <authorList>
            <person name="Abt B."/>
            <person name="Teshima H."/>
            <person name="Lucas S."/>
            <person name="Lapidus A."/>
            <person name="Del Rio T.G."/>
            <person name="Nolan M."/>
            <person name="Tice H."/>
            <person name="Cheng J.F."/>
            <person name="Pitluck S."/>
            <person name="Liolios K."/>
            <person name="Pagani I."/>
            <person name="Ivanova N."/>
            <person name="Mavromatis K."/>
            <person name="Pati A."/>
            <person name="Tapia R."/>
            <person name="Han C."/>
            <person name="Goodwin L."/>
            <person name="Chen A."/>
            <person name="Palaniappan K."/>
            <person name="Land M."/>
            <person name="Hauser L."/>
            <person name="Chang Y.J."/>
            <person name="Jeffries C.D."/>
            <person name="Rohde M."/>
            <person name="Goker M."/>
            <person name="Tindall B.J."/>
            <person name="Detter J.C."/>
            <person name="Woyke T."/>
            <person name="Bristow J."/>
            <person name="Eisen J.A."/>
            <person name="Markowitz V."/>
            <person name="Hugenholtz P."/>
            <person name="Klenk H.P."/>
            <person name="Kyrpides N.C."/>
        </authorList>
    </citation>
    <scope>NUCLEOTIDE SEQUENCE [LARGE SCALE GENOMIC DNA]</scope>
    <source>
        <strain evidence="3">DSM 17132 / JCM 16389 / KACC 11308 / NBRC 106382 / 4M15</strain>
    </source>
</reference>
<dbReference type="EMBL" id="CP002305">
    <property type="protein sequence ID" value="ADQ18125.1"/>
    <property type="molecule type" value="Genomic_DNA"/>
</dbReference>